<gene>
    <name evidence="2" type="ORF">B0I36DRAFT_316001</name>
</gene>
<dbReference type="GeneID" id="70182493"/>
<proteinExistence type="predicted"/>
<feature type="compositionally biased region" description="Basic and acidic residues" evidence="1">
    <location>
        <begin position="41"/>
        <end position="64"/>
    </location>
</feature>
<feature type="compositionally biased region" description="Basic and acidic residues" evidence="1">
    <location>
        <begin position="74"/>
        <end position="97"/>
    </location>
</feature>
<reference evidence="2" key="1">
    <citation type="journal article" date="2021" name="Nat. Commun.">
        <title>Genetic determinants of endophytism in the Arabidopsis root mycobiome.</title>
        <authorList>
            <person name="Mesny F."/>
            <person name="Miyauchi S."/>
            <person name="Thiergart T."/>
            <person name="Pickel B."/>
            <person name="Atanasova L."/>
            <person name="Karlsson M."/>
            <person name="Huettel B."/>
            <person name="Barry K.W."/>
            <person name="Haridas S."/>
            <person name="Chen C."/>
            <person name="Bauer D."/>
            <person name="Andreopoulos W."/>
            <person name="Pangilinan J."/>
            <person name="LaButti K."/>
            <person name="Riley R."/>
            <person name="Lipzen A."/>
            <person name="Clum A."/>
            <person name="Drula E."/>
            <person name="Henrissat B."/>
            <person name="Kohler A."/>
            <person name="Grigoriev I.V."/>
            <person name="Martin F.M."/>
            <person name="Hacquard S."/>
        </authorList>
    </citation>
    <scope>NUCLEOTIDE SEQUENCE</scope>
    <source>
        <strain evidence="2">MPI-CAGE-CH-0230</strain>
    </source>
</reference>
<dbReference type="EMBL" id="JAGTJQ010000002">
    <property type="protein sequence ID" value="KAH7038320.1"/>
    <property type="molecule type" value="Genomic_DNA"/>
</dbReference>
<dbReference type="Proteomes" id="UP000756346">
    <property type="component" value="Unassembled WGS sequence"/>
</dbReference>
<organism evidence="2 3">
    <name type="scientific">Microdochium trichocladiopsis</name>
    <dbReference type="NCBI Taxonomy" id="1682393"/>
    <lineage>
        <taxon>Eukaryota</taxon>
        <taxon>Fungi</taxon>
        <taxon>Dikarya</taxon>
        <taxon>Ascomycota</taxon>
        <taxon>Pezizomycotina</taxon>
        <taxon>Sordariomycetes</taxon>
        <taxon>Xylariomycetidae</taxon>
        <taxon>Xylariales</taxon>
        <taxon>Microdochiaceae</taxon>
        <taxon>Microdochium</taxon>
    </lineage>
</organism>
<evidence type="ECO:0000313" key="3">
    <source>
        <dbReference type="Proteomes" id="UP000756346"/>
    </source>
</evidence>
<dbReference type="RefSeq" id="XP_046017441.1">
    <property type="nucleotide sequence ID" value="XM_046152947.1"/>
</dbReference>
<accession>A0A9P9BSW9</accession>
<comment type="caution">
    <text evidence="2">The sequence shown here is derived from an EMBL/GenBank/DDBJ whole genome shotgun (WGS) entry which is preliminary data.</text>
</comment>
<feature type="region of interest" description="Disordered" evidence="1">
    <location>
        <begin position="41"/>
        <end position="97"/>
    </location>
</feature>
<dbReference type="AlphaFoldDB" id="A0A9P9BSW9"/>
<sequence>MKVSSHLGSIRRLHCRFFESGEDKLPARTHHLWKQPDFRCNRGHDTDHVHQPPVSDQRRQRPDNRQASGQCPDHNSHPHADSDAARLDKHNHVDPGQ</sequence>
<evidence type="ECO:0000313" key="2">
    <source>
        <dbReference type="EMBL" id="KAH7038320.1"/>
    </source>
</evidence>
<name>A0A9P9BSW9_9PEZI</name>
<keyword evidence="3" id="KW-1185">Reference proteome</keyword>
<evidence type="ECO:0000256" key="1">
    <source>
        <dbReference type="SAM" id="MobiDB-lite"/>
    </source>
</evidence>
<protein>
    <submittedName>
        <fullName evidence="2">Uncharacterized protein</fullName>
    </submittedName>
</protein>